<feature type="region of interest" description="Disordered" evidence="1">
    <location>
        <begin position="67"/>
        <end position="127"/>
    </location>
</feature>
<evidence type="ECO:0000313" key="3">
    <source>
        <dbReference type="Proteomes" id="UP001190700"/>
    </source>
</evidence>
<accession>A0AAE0CAP5</accession>
<name>A0AAE0CAP5_9CHLO</name>
<sequence>MQPYLPAINNYHEDMGFPGPSKGGAVSRAVKGMSRLQVQAADATDLSAPSLGGTVGRLQEEVLAEIEREQEGQPSAASTEDGSSSDAAKYVAIMRDKMLAESQTRSVPPHRQESGDQEAERKDSVQN</sequence>
<evidence type="ECO:0000256" key="1">
    <source>
        <dbReference type="SAM" id="MobiDB-lite"/>
    </source>
</evidence>
<organism evidence="2 3">
    <name type="scientific">Cymbomonas tetramitiformis</name>
    <dbReference type="NCBI Taxonomy" id="36881"/>
    <lineage>
        <taxon>Eukaryota</taxon>
        <taxon>Viridiplantae</taxon>
        <taxon>Chlorophyta</taxon>
        <taxon>Pyramimonadophyceae</taxon>
        <taxon>Pyramimonadales</taxon>
        <taxon>Pyramimonadaceae</taxon>
        <taxon>Cymbomonas</taxon>
    </lineage>
</organism>
<protein>
    <submittedName>
        <fullName evidence="2">Uncharacterized protein</fullName>
    </submittedName>
</protein>
<gene>
    <name evidence="2" type="ORF">CYMTET_39141</name>
</gene>
<evidence type="ECO:0000313" key="2">
    <source>
        <dbReference type="EMBL" id="KAK3251522.1"/>
    </source>
</evidence>
<reference evidence="2 3" key="1">
    <citation type="journal article" date="2015" name="Genome Biol. Evol.">
        <title>Comparative Genomics of a Bacterivorous Green Alga Reveals Evolutionary Causalities and Consequences of Phago-Mixotrophic Mode of Nutrition.</title>
        <authorList>
            <person name="Burns J.A."/>
            <person name="Paasch A."/>
            <person name="Narechania A."/>
            <person name="Kim E."/>
        </authorList>
    </citation>
    <scope>NUCLEOTIDE SEQUENCE [LARGE SCALE GENOMIC DNA]</scope>
    <source>
        <strain evidence="2 3">PLY_AMNH</strain>
    </source>
</reference>
<comment type="caution">
    <text evidence="2">The sequence shown here is derived from an EMBL/GenBank/DDBJ whole genome shotgun (WGS) entry which is preliminary data.</text>
</comment>
<proteinExistence type="predicted"/>
<feature type="compositionally biased region" description="Basic and acidic residues" evidence="1">
    <location>
        <begin position="110"/>
        <end position="127"/>
    </location>
</feature>
<feature type="compositionally biased region" description="Polar residues" evidence="1">
    <location>
        <begin position="72"/>
        <end position="86"/>
    </location>
</feature>
<dbReference type="AlphaFoldDB" id="A0AAE0CAP5"/>
<dbReference type="Proteomes" id="UP001190700">
    <property type="component" value="Unassembled WGS sequence"/>
</dbReference>
<dbReference type="EMBL" id="LGRX02026001">
    <property type="protein sequence ID" value="KAK3251522.1"/>
    <property type="molecule type" value="Genomic_DNA"/>
</dbReference>
<keyword evidence="3" id="KW-1185">Reference proteome</keyword>